<reference evidence="3 4" key="1">
    <citation type="submission" date="2019-07" db="EMBL/GenBank/DDBJ databases">
        <title>Whole genome shotgun sequence of Segetibacter aerophilus NBRC 106135.</title>
        <authorList>
            <person name="Hosoyama A."/>
            <person name="Uohara A."/>
            <person name="Ohji S."/>
            <person name="Ichikawa N."/>
        </authorList>
    </citation>
    <scope>NUCLEOTIDE SEQUENCE [LARGE SCALE GENOMIC DNA]</scope>
    <source>
        <strain evidence="3 4">NBRC 106135</strain>
    </source>
</reference>
<evidence type="ECO:0000259" key="2">
    <source>
        <dbReference type="Pfam" id="PF07786"/>
    </source>
</evidence>
<feature type="transmembrane region" description="Helical" evidence="1">
    <location>
        <begin position="179"/>
        <end position="204"/>
    </location>
</feature>
<feature type="transmembrane region" description="Helical" evidence="1">
    <location>
        <begin position="139"/>
        <end position="159"/>
    </location>
</feature>
<keyword evidence="1" id="KW-0812">Transmembrane</keyword>
<feature type="transmembrane region" description="Helical" evidence="1">
    <location>
        <begin position="216"/>
        <end position="235"/>
    </location>
</feature>
<feature type="transmembrane region" description="Helical" evidence="1">
    <location>
        <begin position="303"/>
        <end position="326"/>
    </location>
</feature>
<dbReference type="InterPro" id="IPR012429">
    <property type="entry name" value="HGSNAT_cat"/>
</dbReference>
<dbReference type="Pfam" id="PF07786">
    <property type="entry name" value="HGSNAT_cat"/>
    <property type="match status" value="1"/>
</dbReference>
<evidence type="ECO:0000313" key="3">
    <source>
        <dbReference type="EMBL" id="GEO07804.1"/>
    </source>
</evidence>
<organism evidence="3 4">
    <name type="scientific">Segetibacter aerophilus</name>
    <dbReference type="NCBI Taxonomy" id="670293"/>
    <lineage>
        <taxon>Bacteria</taxon>
        <taxon>Pseudomonadati</taxon>
        <taxon>Bacteroidota</taxon>
        <taxon>Chitinophagia</taxon>
        <taxon>Chitinophagales</taxon>
        <taxon>Chitinophagaceae</taxon>
        <taxon>Segetibacter</taxon>
    </lineage>
</organism>
<gene>
    <name evidence="3" type="ORF">SAE01_03000</name>
</gene>
<feature type="transmembrane region" description="Helical" evidence="1">
    <location>
        <begin position="84"/>
        <end position="106"/>
    </location>
</feature>
<feature type="transmembrane region" description="Helical" evidence="1">
    <location>
        <begin position="346"/>
        <end position="365"/>
    </location>
</feature>
<dbReference type="Proteomes" id="UP000321513">
    <property type="component" value="Unassembled WGS sequence"/>
</dbReference>
<evidence type="ECO:0000256" key="1">
    <source>
        <dbReference type="SAM" id="Phobius"/>
    </source>
</evidence>
<keyword evidence="1" id="KW-0472">Membrane</keyword>
<sequence length="386" mass="43655">MKRINSIDFTRGLVMIIMALDHVRDLIHVDSIAESPTNLATTTPVLFFTRWITYLCAPTFVFLAGTSAYLSFRKDNNLVKSRNFLLKRGLYLVLLEFLVVNLGLFFDVGYHTLIFEVIATIGVGFIILSLLLKLSLRTIAIIGLAIIFLHNLSPIIPLGETSLLKKVLTPFFAPAAFPFSNRVFVMAYPPIPWLGIMLAGFALGRFFELPEPRRKTLFLKIGSAAILLFVLVRFINVYGDSVPWSSQKNAVFTFLSFMNVTKYPPSLVFCLITLGTMFLFLALSEGAKGRLTDVLSVYGKVPLFYFLVHFFLIHFILLGILLLQGVHLDQMEFASGTFGRPKGLQTGLPLSAIYLIWVGVVAILYRPCKWFGQYKAKHKEWWLKYI</sequence>
<evidence type="ECO:0000313" key="4">
    <source>
        <dbReference type="Proteomes" id="UP000321513"/>
    </source>
</evidence>
<dbReference type="AlphaFoldDB" id="A0A512B766"/>
<dbReference type="PANTHER" id="PTHR40407:SF1">
    <property type="entry name" value="HEPARAN-ALPHA-GLUCOSAMINIDE N-ACETYLTRANSFERASE CATALYTIC DOMAIN-CONTAINING PROTEIN"/>
    <property type="match status" value="1"/>
</dbReference>
<comment type="caution">
    <text evidence="3">The sequence shown here is derived from an EMBL/GenBank/DDBJ whole genome shotgun (WGS) entry which is preliminary data.</text>
</comment>
<proteinExistence type="predicted"/>
<keyword evidence="4" id="KW-1185">Reference proteome</keyword>
<dbReference type="RefSeq" id="WP_147201762.1">
    <property type="nucleotide sequence ID" value="NZ_BJYT01000001.1"/>
</dbReference>
<dbReference type="OrthoDB" id="508112at2"/>
<protein>
    <recommendedName>
        <fullName evidence="2">Heparan-alpha-glucosaminide N-acetyltransferase catalytic domain-containing protein</fullName>
    </recommendedName>
</protein>
<dbReference type="EMBL" id="BJYT01000001">
    <property type="protein sequence ID" value="GEO07804.1"/>
    <property type="molecule type" value="Genomic_DNA"/>
</dbReference>
<dbReference type="PANTHER" id="PTHR40407">
    <property type="entry name" value="MEMBRANE PROTEIN-LIKE PROTEIN"/>
    <property type="match status" value="1"/>
</dbReference>
<feature type="transmembrane region" description="Helical" evidence="1">
    <location>
        <begin position="263"/>
        <end position="283"/>
    </location>
</feature>
<accession>A0A512B766</accession>
<feature type="transmembrane region" description="Helical" evidence="1">
    <location>
        <begin position="112"/>
        <end position="132"/>
    </location>
</feature>
<feature type="transmembrane region" description="Helical" evidence="1">
    <location>
        <begin position="51"/>
        <end position="72"/>
    </location>
</feature>
<keyword evidence="1" id="KW-1133">Transmembrane helix</keyword>
<name>A0A512B766_9BACT</name>
<feature type="domain" description="Heparan-alpha-glucosaminide N-acetyltransferase catalytic" evidence="2">
    <location>
        <begin position="3"/>
        <end position="215"/>
    </location>
</feature>